<keyword evidence="9" id="KW-1185">Reference proteome</keyword>
<organism evidence="8 9">
    <name type="scientific">Phytophthora megakarya</name>
    <dbReference type="NCBI Taxonomy" id="4795"/>
    <lineage>
        <taxon>Eukaryota</taxon>
        <taxon>Sar</taxon>
        <taxon>Stramenopiles</taxon>
        <taxon>Oomycota</taxon>
        <taxon>Peronosporomycetes</taxon>
        <taxon>Peronosporales</taxon>
        <taxon>Peronosporaceae</taxon>
        <taxon>Phytophthora</taxon>
    </lineage>
</organism>
<evidence type="ECO:0000256" key="3">
    <source>
        <dbReference type="ARBA" id="ARBA00022801"/>
    </source>
</evidence>
<evidence type="ECO:0000256" key="4">
    <source>
        <dbReference type="RuleBase" id="RU363044"/>
    </source>
</evidence>
<evidence type="ECO:0000256" key="5">
    <source>
        <dbReference type="SAM" id="MobiDB-lite"/>
    </source>
</evidence>
<dbReference type="GO" id="GO:0008234">
    <property type="term" value="F:cysteine-type peptidase activity"/>
    <property type="evidence" value="ECO:0007669"/>
    <property type="project" value="InterPro"/>
</dbReference>
<keyword evidence="4" id="KW-0227">DNA damage</keyword>
<keyword evidence="4" id="KW-0233">DNA recombination</keyword>
<evidence type="ECO:0000313" key="9">
    <source>
        <dbReference type="Proteomes" id="UP000198211"/>
    </source>
</evidence>
<comment type="similarity">
    <text evidence="4">Belongs to the helicase family.</text>
</comment>
<dbReference type="InterPro" id="IPR003653">
    <property type="entry name" value="Peptidase_C48_C"/>
</dbReference>
<comment type="similarity">
    <text evidence="1">Belongs to the peptidase C48 family.</text>
</comment>
<dbReference type="GO" id="GO:0000723">
    <property type="term" value="P:telomere maintenance"/>
    <property type="evidence" value="ECO:0007669"/>
    <property type="project" value="InterPro"/>
</dbReference>
<dbReference type="PANTHER" id="PTHR10492">
    <property type="match status" value="1"/>
</dbReference>
<dbReference type="Gene3D" id="3.30.310.130">
    <property type="entry name" value="Ubiquitin-related"/>
    <property type="match status" value="1"/>
</dbReference>
<dbReference type="InterPro" id="IPR010285">
    <property type="entry name" value="DNA_helicase_pif1-like_DEAD"/>
</dbReference>
<protein>
    <recommendedName>
        <fullName evidence="4">ATP-dependent DNA helicase</fullName>
        <ecNumber evidence="4">5.6.2.3</ecNumber>
    </recommendedName>
</protein>
<dbReference type="InterPro" id="IPR038765">
    <property type="entry name" value="Papain-like_cys_pep_sf"/>
</dbReference>
<dbReference type="GO" id="GO:0005524">
    <property type="term" value="F:ATP binding"/>
    <property type="evidence" value="ECO:0007669"/>
    <property type="project" value="UniProtKB-KW"/>
</dbReference>
<keyword evidence="3 4" id="KW-0378">Hydrolase</keyword>
<feature type="domain" description="DNA helicase Pif1-like DEAD-box helicase" evidence="7">
    <location>
        <begin position="339"/>
        <end position="418"/>
    </location>
</feature>
<comment type="caution">
    <text evidence="8">The sequence shown here is derived from an EMBL/GenBank/DDBJ whole genome shotgun (WGS) entry which is preliminary data.</text>
</comment>
<dbReference type="GO" id="GO:0006310">
    <property type="term" value="P:DNA recombination"/>
    <property type="evidence" value="ECO:0007669"/>
    <property type="project" value="UniProtKB-KW"/>
</dbReference>
<keyword evidence="4" id="KW-0547">Nucleotide-binding</keyword>
<name>A0A225WIB7_9STRA</name>
<evidence type="ECO:0000256" key="1">
    <source>
        <dbReference type="ARBA" id="ARBA00005234"/>
    </source>
</evidence>
<dbReference type="GO" id="GO:0006281">
    <property type="term" value="P:DNA repair"/>
    <property type="evidence" value="ECO:0007669"/>
    <property type="project" value="UniProtKB-KW"/>
</dbReference>
<dbReference type="Proteomes" id="UP000198211">
    <property type="component" value="Unassembled WGS sequence"/>
</dbReference>
<keyword evidence="4" id="KW-0067">ATP-binding</keyword>
<dbReference type="GO" id="GO:0016887">
    <property type="term" value="F:ATP hydrolysis activity"/>
    <property type="evidence" value="ECO:0007669"/>
    <property type="project" value="RHEA"/>
</dbReference>
<dbReference type="PANTHER" id="PTHR10492:SF57">
    <property type="entry name" value="ATP-DEPENDENT DNA HELICASE"/>
    <property type="match status" value="1"/>
</dbReference>
<dbReference type="Pfam" id="PF05970">
    <property type="entry name" value="PIF1"/>
    <property type="match status" value="1"/>
</dbReference>
<proteinExistence type="inferred from homology"/>
<gene>
    <name evidence="8" type="ORF">PHMEG_0008601</name>
</gene>
<evidence type="ECO:0000313" key="8">
    <source>
        <dbReference type="EMBL" id="OWZ17461.1"/>
    </source>
</evidence>
<comment type="cofactor">
    <cofactor evidence="4">
        <name>Mg(2+)</name>
        <dbReference type="ChEBI" id="CHEBI:18420"/>
    </cofactor>
</comment>
<dbReference type="Pfam" id="PF02902">
    <property type="entry name" value="Peptidase_C48"/>
    <property type="match status" value="1"/>
</dbReference>
<dbReference type="GO" id="GO:0006508">
    <property type="term" value="P:proteolysis"/>
    <property type="evidence" value="ECO:0007669"/>
    <property type="project" value="UniProtKB-KW"/>
</dbReference>
<sequence length="418" mass="47187">MSLSANSASVQIQLLHAYSSTKPKNAGAPKKPKKVTAAGERKDRKWYAQAEQGMKQAGEVTLEDFMEALTREQPSLHTTQRRLSGVILKYSEADSKKLKFRVTKNPVLTMDPFYTLPPKLLAACVKCLPVSNTAEDASIRTLAAEPAIETILIPLHFQNAHWRCVAVRVSVKRICYYDPLNQTPYRNAGKSDYDLVPMNNPIQVVAYSCSTYMSKPHKSKTALFKTLLSLQLLLEVSGYAVADFDLPELDPTLRHKSLLENSLICREMTTYSDLDLAEVGHAEDQLNNGQRVIYDQIIGTGIKYEQGKKLFLSTDQMAPGNLHCFVASLQKYAWKEKSRYPYTTIKIPLKLNDFSACNITRQSYRKGLIEKARLITWDEAPMAHRYIFEAVDRTLRAIVHNVEEPFGGIIFDLSGDFR</sequence>
<keyword evidence="2" id="KW-0645">Protease</keyword>
<dbReference type="GO" id="GO:0043139">
    <property type="term" value="F:5'-3' DNA helicase activity"/>
    <property type="evidence" value="ECO:0007669"/>
    <property type="project" value="UniProtKB-EC"/>
</dbReference>
<keyword evidence="4" id="KW-0234">DNA repair</keyword>
<reference evidence="9" key="1">
    <citation type="submission" date="2017-03" db="EMBL/GenBank/DDBJ databases">
        <title>Phytopthora megakarya and P. palmivora, two closely related causual agents of cacao black pod achieved similar genome size and gene model numbers by different mechanisms.</title>
        <authorList>
            <person name="Ali S."/>
            <person name="Shao J."/>
            <person name="Larry D.J."/>
            <person name="Kronmiller B."/>
            <person name="Shen D."/>
            <person name="Strem M.D."/>
            <person name="Melnick R.L."/>
            <person name="Guiltinan M.J."/>
            <person name="Tyler B.M."/>
            <person name="Meinhardt L.W."/>
            <person name="Bailey B.A."/>
        </authorList>
    </citation>
    <scope>NUCLEOTIDE SEQUENCE [LARGE SCALE GENOMIC DNA]</scope>
    <source>
        <strain evidence="9">zdho120</strain>
    </source>
</reference>
<dbReference type="EC" id="5.6.2.3" evidence="4"/>
<comment type="catalytic activity">
    <reaction evidence="4">
        <text>ATP + H2O = ADP + phosphate + H(+)</text>
        <dbReference type="Rhea" id="RHEA:13065"/>
        <dbReference type="ChEBI" id="CHEBI:15377"/>
        <dbReference type="ChEBI" id="CHEBI:15378"/>
        <dbReference type="ChEBI" id="CHEBI:30616"/>
        <dbReference type="ChEBI" id="CHEBI:43474"/>
        <dbReference type="ChEBI" id="CHEBI:456216"/>
        <dbReference type="EC" id="5.6.2.3"/>
    </reaction>
</comment>
<dbReference type="EMBL" id="NBNE01000750">
    <property type="protein sequence ID" value="OWZ17461.1"/>
    <property type="molecule type" value="Genomic_DNA"/>
</dbReference>
<keyword evidence="4 8" id="KW-0347">Helicase</keyword>
<evidence type="ECO:0000259" key="6">
    <source>
        <dbReference type="Pfam" id="PF02902"/>
    </source>
</evidence>
<feature type="region of interest" description="Disordered" evidence="5">
    <location>
        <begin position="21"/>
        <end position="43"/>
    </location>
</feature>
<dbReference type="AlphaFoldDB" id="A0A225WIB7"/>
<evidence type="ECO:0000256" key="2">
    <source>
        <dbReference type="ARBA" id="ARBA00022670"/>
    </source>
</evidence>
<accession>A0A225WIB7</accession>
<dbReference type="SUPFAM" id="SSF54001">
    <property type="entry name" value="Cysteine proteinases"/>
    <property type="match status" value="1"/>
</dbReference>
<dbReference type="OrthoDB" id="127875at2759"/>
<feature type="domain" description="Ubiquitin-like protease family profile" evidence="6">
    <location>
        <begin position="147"/>
        <end position="215"/>
    </location>
</feature>
<evidence type="ECO:0000259" key="7">
    <source>
        <dbReference type="Pfam" id="PF05970"/>
    </source>
</evidence>